<dbReference type="InterPro" id="IPR027417">
    <property type="entry name" value="P-loop_NTPase"/>
</dbReference>
<evidence type="ECO:0000313" key="7">
    <source>
        <dbReference type="Proteomes" id="UP000012081"/>
    </source>
</evidence>
<proteinExistence type="inferred from homology"/>
<feature type="compositionally biased region" description="Polar residues" evidence="4">
    <location>
        <begin position="35"/>
        <end position="55"/>
    </location>
</feature>
<dbReference type="GO" id="GO:0016887">
    <property type="term" value="F:ATP hydrolysis activity"/>
    <property type="evidence" value="ECO:0007669"/>
    <property type="project" value="InterPro"/>
</dbReference>
<dbReference type="AlphaFoldDB" id="M8D9J5"/>
<dbReference type="SUPFAM" id="SSF52540">
    <property type="entry name" value="P-loop containing nucleoside triphosphate hydrolases"/>
    <property type="match status" value="2"/>
</dbReference>
<protein>
    <submittedName>
        <fullName evidence="6">Stage V sporulation protein K</fullName>
    </submittedName>
</protein>
<dbReference type="Proteomes" id="UP000012081">
    <property type="component" value="Unassembled WGS sequence"/>
</dbReference>
<dbReference type="PRINTS" id="PR00819">
    <property type="entry name" value="CBXCFQXSUPER"/>
</dbReference>
<dbReference type="InterPro" id="IPR003959">
    <property type="entry name" value="ATPase_AAA_core"/>
</dbReference>
<dbReference type="InterPro" id="IPR041627">
    <property type="entry name" value="AAA_lid_6"/>
</dbReference>
<dbReference type="STRING" id="1300222.I532_24859"/>
<comment type="similarity">
    <text evidence="1">Belongs to the CbxX/CfxQ family.</text>
</comment>
<evidence type="ECO:0000313" key="6">
    <source>
        <dbReference type="EMBL" id="EMT49967.1"/>
    </source>
</evidence>
<dbReference type="FunFam" id="3.40.50.300:FF:000216">
    <property type="entry name" value="Type VII secretion ATPase EccA"/>
    <property type="match status" value="2"/>
</dbReference>
<sequence length="946" mass="105487">MAWKKWMRILFPELQLLDHIRERGFSGKKAERQQQPETSPFRQSGMAGQSQSLASSAEKETFGPLASGREAVADTVRGWNKHAWVRSRAELDDLFPAIIEEVNGQINRQEPFVYEVAIAYKKSFLLRESGKVQHRLLLAGPEGTGKLRTLSLLLDQFCRKRLLPYGHVTTVDLDRYGEREAHTLFLLDCANAFRDGIGTVCFRGIERAGPEIVQYVTKLFADGLIRTPEGGQIEASDYFLVLHVDQPSPKSETAGAAEQMERRTLEKMISPAVPQALVKSLDTCAFTAAPGLDTLAKLLGERCLAQAERLEADIRLTLSFEESVFQELAKQVEQTKRYEKAIEEWVTHVFTPQLLDWRARGVLRSDQEALVAFREGELVLVSGAVSLLLPGLARGQEQELSEALLELEQLTGLDAVKKFVRECLDVVTAEKKRSLAGQTKLPMSMHMVFSGNPGTGKTTVARLVARIWKSMGLLSGGQLVEVTRQDLVGEYIGSTAVKTAERIKEAIGGVLFIDEAYTLSRDPADLYGREAIDTLVKAMEDHRDQMIVILAGYTREMDAFLKVNPGLRSRFPLQIEFPDYTPEEMAELLERMVIGRGYEIHPDARQHLLGMIEGKQVRGRSDTGNGRLVRNLFEEAVRRQSARLAQLEAGAEEWRWLRAEDWGIGDKERGTAENIMAELEEELAAVVGLEPVKYMVRSLAAQIQIAQRRKAAGIPDAAGQTLHMIFQGNPGTGKTTVARIIARQLYRLGVIKRDELIETDRSGLVAGYVGQTALKTREVIERALGGVLFIDEAYALAGAEGDFGREAIDTLVKAMDDFRDSLVVILAGYGEDMTGFLASNPGLRSRFPTIIEFPDYTPDELLQITRQLLAQRGYEASAAAERAMRQQFVQTQGDKMAGNGRFARNLCERAIRSHAMRLSRNKHATIQELTMLEECDVVEEAIYESS</sequence>
<dbReference type="InterPro" id="IPR000641">
    <property type="entry name" value="CbxX/CfxQ"/>
</dbReference>
<feature type="domain" description="AAA+ ATPase" evidence="5">
    <location>
        <begin position="720"/>
        <end position="857"/>
    </location>
</feature>
<evidence type="ECO:0000256" key="1">
    <source>
        <dbReference type="ARBA" id="ARBA00010378"/>
    </source>
</evidence>
<dbReference type="CDD" id="cd00009">
    <property type="entry name" value="AAA"/>
    <property type="match status" value="2"/>
</dbReference>
<dbReference type="InterPro" id="IPR003593">
    <property type="entry name" value="AAA+_ATPase"/>
</dbReference>
<dbReference type="EMBL" id="APBN01000025">
    <property type="protein sequence ID" value="EMT49967.1"/>
    <property type="molecule type" value="Genomic_DNA"/>
</dbReference>
<reference evidence="6 7" key="1">
    <citation type="submission" date="2013-03" db="EMBL/GenBank/DDBJ databases">
        <title>Assembly of a new bacterial strain Brevibacillus borstelensis AK1.</title>
        <authorList>
            <person name="Rajan I."/>
            <person name="PoliReddy D."/>
            <person name="Sugumar T."/>
            <person name="Rathinam K."/>
            <person name="Alqarawi S."/>
            <person name="Khalil A.B."/>
            <person name="Sivakumar N."/>
        </authorList>
    </citation>
    <scope>NUCLEOTIDE SEQUENCE [LARGE SCALE GENOMIC DNA]</scope>
    <source>
        <strain evidence="6 7">AK1</strain>
    </source>
</reference>
<accession>M8D9J5</accession>
<gene>
    <name evidence="6" type="ORF">I532_24859</name>
</gene>
<keyword evidence="2" id="KW-0547">Nucleotide-binding</keyword>
<dbReference type="PANTHER" id="PTHR43392">
    <property type="entry name" value="AAA-TYPE ATPASE FAMILY PROTEIN / ANKYRIN REPEAT FAMILY PROTEIN"/>
    <property type="match status" value="1"/>
</dbReference>
<dbReference type="RefSeq" id="WP_003393148.1">
    <property type="nucleotide sequence ID" value="NZ_APBN01000025.1"/>
</dbReference>
<dbReference type="Pfam" id="PF17866">
    <property type="entry name" value="AAA_lid_6"/>
    <property type="match status" value="2"/>
</dbReference>
<evidence type="ECO:0000256" key="4">
    <source>
        <dbReference type="SAM" id="MobiDB-lite"/>
    </source>
</evidence>
<name>M8D9J5_9BACL</name>
<feature type="domain" description="AAA+ ATPase" evidence="5">
    <location>
        <begin position="443"/>
        <end position="581"/>
    </location>
</feature>
<dbReference type="Gene3D" id="3.40.50.300">
    <property type="entry name" value="P-loop containing nucleotide triphosphate hydrolases"/>
    <property type="match status" value="2"/>
</dbReference>
<comment type="caution">
    <text evidence="6">The sequence shown here is derived from an EMBL/GenBank/DDBJ whole genome shotgun (WGS) entry which is preliminary data.</text>
</comment>
<evidence type="ECO:0000256" key="2">
    <source>
        <dbReference type="ARBA" id="ARBA00022741"/>
    </source>
</evidence>
<keyword evidence="7" id="KW-1185">Reference proteome</keyword>
<dbReference type="PANTHER" id="PTHR43392:SF2">
    <property type="entry name" value="AAA-TYPE ATPASE FAMILY PROTEIN _ ANKYRIN REPEAT FAMILY PROTEIN"/>
    <property type="match status" value="1"/>
</dbReference>
<evidence type="ECO:0000259" key="5">
    <source>
        <dbReference type="SMART" id="SM00382"/>
    </source>
</evidence>
<dbReference type="Pfam" id="PF00004">
    <property type="entry name" value="AAA"/>
    <property type="match status" value="2"/>
</dbReference>
<evidence type="ECO:0000256" key="3">
    <source>
        <dbReference type="ARBA" id="ARBA00022840"/>
    </source>
</evidence>
<dbReference type="GO" id="GO:0005524">
    <property type="term" value="F:ATP binding"/>
    <property type="evidence" value="ECO:0007669"/>
    <property type="project" value="UniProtKB-KW"/>
</dbReference>
<keyword evidence="3" id="KW-0067">ATP-binding</keyword>
<dbReference type="SMART" id="SM00382">
    <property type="entry name" value="AAA"/>
    <property type="match status" value="2"/>
</dbReference>
<feature type="region of interest" description="Disordered" evidence="4">
    <location>
        <begin position="25"/>
        <end position="64"/>
    </location>
</feature>
<organism evidence="6 7">
    <name type="scientific">Brevibacillus borstelensis AK1</name>
    <dbReference type="NCBI Taxonomy" id="1300222"/>
    <lineage>
        <taxon>Bacteria</taxon>
        <taxon>Bacillati</taxon>
        <taxon>Bacillota</taxon>
        <taxon>Bacilli</taxon>
        <taxon>Bacillales</taxon>
        <taxon>Paenibacillaceae</taxon>
        <taxon>Brevibacillus</taxon>
    </lineage>
</organism>
<dbReference type="Gene3D" id="1.10.8.60">
    <property type="match status" value="2"/>
</dbReference>
<feature type="compositionally biased region" description="Basic and acidic residues" evidence="4">
    <location>
        <begin position="25"/>
        <end position="34"/>
    </location>
</feature>
<dbReference type="InterPro" id="IPR050773">
    <property type="entry name" value="CbxX/CfxQ_RuBisCO_ESX"/>
</dbReference>
<dbReference type="PATRIC" id="fig|1300222.3.peg.5213"/>